<dbReference type="GO" id="GO:0003899">
    <property type="term" value="F:DNA-directed RNA polymerase activity"/>
    <property type="evidence" value="ECO:0007669"/>
    <property type="project" value="InterPro"/>
</dbReference>
<evidence type="ECO:0000256" key="1">
    <source>
        <dbReference type="ARBA" id="ARBA00004123"/>
    </source>
</evidence>
<evidence type="ECO:0000259" key="12">
    <source>
        <dbReference type="PROSITE" id="PS51133"/>
    </source>
</evidence>
<evidence type="ECO:0000256" key="11">
    <source>
        <dbReference type="RuleBase" id="RU003474"/>
    </source>
</evidence>
<evidence type="ECO:0000256" key="10">
    <source>
        <dbReference type="PIRSR" id="PIRSR005586-2"/>
    </source>
</evidence>
<dbReference type="GO" id="GO:0005666">
    <property type="term" value="C:RNA polymerase III complex"/>
    <property type="evidence" value="ECO:0007669"/>
    <property type="project" value="TreeGrafter"/>
</dbReference>
<dbReference type="OrthoDB" id="282152at2759"/>
<dbReference type="GO" id="GO:0008270">
    <property type="term" value="F:zinc ion binding"/>
    <property type="evidence" value="ECO:0007669"/>
    <property type="project" value="UniProtKB-KW"/>
</dbReference>
<evidence type="ECO:0000256" key="5">
    <source>
        <dbReference type="ARBA" id="ARBA00022833"/>
    </source>
</evidence>
<keyword evidence="13" id="KW-1185">Reference proteome</keyword>
<dbReference type="PANTHER" id="PTHR11239">
    <property type="entry name" value="DNA-DIRECTED RNA POLYMERASE"/>
    <property type="match status" value="1"/>
</dbReference>
<sequence>MEFCPTCGNMLQYEQPNLGRPSRFYCPTCPYVCHIENMVKIKRKQLLVRKEIEPVISQDDMKNAPTAEVPCPRCSHDKAAYTEFQTRSADEPATIFYLCLNEKCKHQWRED</sequence>
<keyword evidence="7 8" id="KW-0539">Nucleus</keyword>
<gene>
    <name evidence="14" type="primary">LOC107491926</name>
</gene>
<accession>A0A6P4DHG0</accession>
<proteinExistence type="inferred from homology"/>
<dbReference type="SMART" id="SM00440">
    <property type="entry name" value="ZnF_C2C2"/>
    <property type="match status" value="1"/>
</dbReference>
<dbReference type="PIRSF" id="PIRSF005586">
    <property type="entry name" value="RNApol_RpoM"/>
    <property type="match status" value="1"/>
</dbReference>
<dbReference type="InterPro" id="IPR019761">
    <property type="entry name" value="DNA-dir_RNA_pol-M_15_CS"/>
</dbReference>
<dbReference type="AlphaFoldDB" id="A0A6P4DHG0"/>
<name>A0A6P4DHG0_ARADU</name>
<dbReference type="GO" id="GO:0003676">
    <property type="term" value="F:nucleic acid binding"/>
    <property type="evidence" value="ECO:0007669"/>
    <property type="project" value="InterPro"/>
</dbReference>
<feature type="binding site" evidence="9">
    <location>
        <position position="99"/>
    </location>
    <ligand>
        <name>Zn(2+)</name>
        <dbReference type="ChEBI" id="CHEBI:29105"/>
        <label>2</label>
    </ligand>
</feature>
<dbReference type="SMART" id="SM00661">
    <property type="entry name" value="RPOL9"/>
    <property type="match status" value="1"/>
</dbReference>
<keyword evidence="3 9" id="KW-0479">Metal-binding</keyword>
<dbReference type="GeneID" id="107491926"/>
<protein>
    <recommendedName>
        <fullName evidence="8">DNA-directed RNA polymerase subunit</fullName>
    </recommendedName>
</protein>
<dbReference type="InterPro" id="IPR001222">
    <property type="entry name" value="Znf_TFIIS"/>
</dbReference>
<dbReference type="Gene3D" id="2.20.25.10">
    <property type="match status" value="1"/>
</dbReference>
<evidence type="ECO:0000313" key="14">
    <source>
        <dbReference type="RefSeq" id="XP_015968344.1"/>
    </source>
</evidence>
<evidence type="ECO:0000256" key="8">
    <source>
        <dbReference type="PIRNR" id="PIRNR005586"/>
    </source>
</evidence>
<evidence type="ECO:0000256" key="4">
    <source>
        <dbReference type="ARBA" id="ARBA00022771"/>
    </source>
</evidence>
<feature type="zinc finger region" description="C4-type" evidence="10">
    <location>
        <begin position="4"/>
        <end position="29"/>
    </location>
</feature>
<feature type="domain" description="TFIIS-type" evidence="12">
    <location>
        <begin position="67"/>
        <end position="109"/>
    </location>
</feature>
<keyword evidence="4 10" id="KW-0863">Zinc-finger</keyword>
<feature type="binding site" evidence="9">
    <location>
        <position position="7"/>
    </location>
    <ligand>
        <name>Zn(2+)</name>
        <dbReference type="ChEBI" id="CHEBI:29105"/>
        <label>1</label>
    </ligand>
</feature>
<dbReference type="PANTHER" id="PTHR11239:SF12">
    <property type="entry name" value="DNA-DIRECTED RNA POLYMERASE III SUBUNIT RPC10"/>
    <property type="match status" value="1"/>
</dbReference>
<dbReference type="InterPro" id="IPR012164">
    <property type="entry name" value="Rpa12/Rpb9/Rpc10/TFS"/>
</dbReference>
<evidence type="ECO:0000256" key="7">
    <source>
        <dbReference type="ARBA" id="ARBA00023242"/>
    </source>
</evidence>
<dbReference type="CDD" id="cd10509">
    <property type="entry name" value="Zn-ribbon_RPC11"/>
    <property type="match status" value="1"/>
</dbReference>
<reference evidence="14" key="2">
    <citation type="submission" date="2025-08" db="UniProtKB">
        <authorList>
            <consortium name="RefSeq"/>
        </authorList>
    </citation>
    <scope>IDENTIFICATION</scope>
    <source>
        <tissue evidence="14">Whole plant</tissue>
    </source>
</reference>
<feature type="binding site" evidence="9">
    <location>
        <position position="26"/>
    </location>
    <ligand>
        <name>Zn(2+)</name>
        <dbReference type="ChEBI" id="CHEBI:29105"/>
        <label>1</label>
    </ligand>
</feature>
<comment type="function">
    <text evidence="8">DNA-dependent RNA polymerase catalyzes the transcription of DNA into RNA using the four ribonucleoside triphosphates as substrates.</text>
</comment>
<comment type="similarity">
    <text evidence="8 11">Belongs to the archaeal rpoM/eukaryotic RPA12/RPB9/RPC11 RNA polymerase family.</text>
</comment>
<keyword evidence="2 8" id="KW-0240">DNA-directed RNA polymerase</keyword>
<dbReference type="RefSeq" id="XP_015968344.1">
    <property type="nucleotide sequence ID" value="XM_016112858.3"/>
</dbReference>
<evidence type="ECO:0000256" key="3">
    <source>
        <dbReference type="ARBA" id="ARBA00022723"/>
    </source>
</evidence>
<evidence type="ECO:0000256" key="2">
    <source>
        <dbReference type="ARBA" id="ARBA00022478"/>
    </source>
</evidence>
<dbReference type="GO" id="GO:0006386">
    <property type="term" value="P:termination of RNA polymerase III transcription"/>
    <property type="evidence" value="ECO:0007669"/>
    <property type="project" value="TreeGrafter"/>
</dbReference>
<dbReference type="KEGG" id="adu:107491926"/>
<feature type="binding site" evidence="9">
    <location>
        <position position="104"/>
    </location>
    <ligand>
        <name>Zn(2+)</name>
        <dbReference type="ChEBI" id="CHEBI:29105"/>
        <label>2</label>
    </ligand>
</feature>
<feature type="binding site" evidence="9">
    <location>
        <position position="74"/>
    </location>
    <ligand>
        <name>Zn(2+)</name>
        <dbReference type="ChEBI" id="CHEBI:29105"/>
        <label>2</label>
    </ligand>
</feature>
<feature type="binding site" evidence="9">
    <location>
        <position position="4"/>
    </location>
    <ligand>
        <name>Zn(2+)</name>
        <dbReference type="ChEBI" id="CHEBI:29105"/>
        <label>1</label>
    </ligand>
</feature>
<evidence type="ECO:0000256" key="6">
    <source>
        <dbReference type="ARBA" id="ARBA00023163"/>
    </source>
</evidence>
<dbReference type="InterPro" id="IPR034014">
    <property type="entry name" value="Zn_ribbon_RPC11_C"/>
</dbReference>
<reference evidence="13" key="1">
    <citation type="journal article" date="2016" name="Nat. Genet.">
        <title>The genome sequences of Arachis duranensis and Arachis ipaensis, the diploid ancestors of cultivated peanut.</title>
        <authorList>
            <person name="Bertioli D.J."/>
            <person name="Cannon S.B."/>
            <person name="Froenicke L."/>
            <person name="Huang G."/>
            <person name="Farmer A.D."/>
            <person name="Cannon E.K."/>
            <person name="Liu X."/>
            <person name="Gao D."/>
            <person name="Clevenger J."/>
            <person name="Dash S."/>
            <person name="Ren L."/>
            <person name="Moretzsohn M.C."/>
            <person name="Shirasawa K."/>
            <person name="Huang W."/>
            <person name="Vidigal B."/>
            <person name="Abernathy B."/>
            <person name="Chu Y."/>
            <person name="Niederhuth C.E."/>
            <person name="Umale P."/>
            <person name="Araujo A.C."/>
            <person name="Kozik A."/>
            <person name="Kim K.D."/>
            <person name="Burow M.D."/>
            <person name="Varshney R.K."/>
            <person name="Wang X."/>
            <person name="Zhang X."/>
            <person name="Barkley N."/>
            <person name="Guimaraes P.M."/>
            <person name="Isobe S."/>
            <person name="Guo B."/>
            <person name="Liao B."/>
            <person name="Stalker H.T."/>
            <person name="Schmitz R.J."/>
            <person name="Scheffler B.E."/>
            <person name="Leal-Bertioli S.C."/>
            <person name="Xun X."/>
            <person name="Jackson S.A."/>
            <person name="Michelmore R."/>
            <person name="Ozias-Akins P."/>
        </authorList>
    </citation>
    <scope>NUCLEOTIDE SEQUENCE [LARGE SCALE GENOMIC DNA]</scope>
    <source>
        <strain evidence="13">cv. V14167</strain>
    </source>
</reference>
<feature type="binding site" evidence="9">
    <location>
        <position position="29"/>
    </location>
    <ligand>
        <name>Zn(2+)</name>
        <dbReference type="ChEBI" id="CHEBI:29105"/>
        <label>1</label>
    </ligand>
</feature>
<comment type="subcellular location">
    <subcellularLocation>
        <location evidence="1 8">Nucleus</location>
    </subcellularLocation>
</comment>
<feature type="binding site" evidence="9">
    <location>
        <position position="71"/>
    </location>
    <ligand>
        <name>Zn(2+)</name>
        <dbReference type="ChEBI" id="CHEBI:29105"/>
        <label>2</label>
    </ligand>
</feature>
<evidence type="ECO:0000256" key="9">
    <source>
        <dbReference type="PIRSR" id="PIRSR005586-1"/>
    </source>
</evidence>
<keyword evidence="6 8" id="KW-0804">Transcription</keyword>
<organism evidence="13 14">
    <name type="scientific">Arachis duranensis</name>
    <name type="common">Wild peanut</name>
    <dbReference type="NCBI Taxonomy" id="130453"/>
    <lineage>
        <taxon>Eukaryota</taxon>
        <taxon>Viridiplantae</taxon>
        <taxon>Streptophyta</taxon>
        <taxon>Embryophyta</taxon>
        <taxon>Tracheophyta</taxon>
        <taxon>Spermatophyta</taxon>
        <taxon>Magnoliopsida</taxon>
        <taxon>eudicotyledons</taxon>
        <taxon>Gunneridae</taxon>
        <taxon>Pentapetalae</taxon>
        <taxon>rosids</taxon>
        <taxon>fabids</taxon>
        <taxon>Fabales</taxon>
        <taxon>Fabaceae</taxon>
        <taxon>Papilionoideae</taxon>
        <taxon>50 kb inversion clade</taxon>
        <taxon>dalbergioids sensu lato</taxon>
        <taxon>Dalbergieae</taxon>
        <taxon>Pterocarpus clade</taxon>
        <taxon>Arachis</taxon>
    </lineage>
</organism>
<dbReference type="Pfam" id="PF02150">
    <property type="entry name" value="Zn_ribbon_RPB9"/>
    <property type="match status" value="1"/>
</dbReference>
<dbReference type="SUPFAM" id="SSF57783">
    <property type="entry name" value="Zinc beta-ribbon"/>
    <property type="match status" value="1"/>
</dbReference>
<dbReference type="PROSITE" id="PS01030">
    <property type="entry name" value="RNA_POL_M_15KD"/>
    <property type="match status" value="1"/>
</dbReference>
<dbReference type="Pfam" id="PF01096">
    <property type="entry name" value="Zn_ribbon_TFIIS"/>
    <property type="match status" value="1"/>
</dbReference>
<keyword evidence="5 9" id="KW-0862">Zinc</keyword>
<dbReference type="PROSITE" id="PS51133">
    <property type="entry name" value="ZF_TFIIS_2"/>
    <property type="match status" value="1"/>
</dbReference>
<dbReference type="InterPro" id="IPR001529">
    <property type="entry name" value="Zn_ribbon_RPB9"/>
</dbReference>
<dbReference type="Proteomes" id="UP000515211">
    <property type="component" value="Chromosome 6"/>
</dbReference>
<evidence type="ECO:0000313" key="13">
    <source>
        <dbReference type="Proteomes" id="UP000515211"/>
    </source>
</evidence>